<sequence>MPFAGHNPRNPTVEEGDDESNAGWGDRAPKTEQFQHAWPEICTQHDFILSSHLEMLQQLKSQIQPDGQAFQLVSNMLEKTNKLVTQFNILKRQVVPQLNAFNLKSDPSSSETAPGNQGRRSESTSTSSYQAQPPRPGLKRALVNEDESEADVGTAAEIPGTKAPRPVAVPSTRSHKRTRLEKSIPGADEDAMNVTPVSVETEDISEEVQRRLKIKEEQRKKRGTSKADKRKRDSMTSNGSASSPGTITKHARKKAKVGTKRDR</sequence>
<dbReference type="GeneID" id="37227343"/>
<feature type="region of interest" description="Disordered" evidence="1">
    <location>
        <begin position="101"/>
        <end position="263"/>
    </location>
</feature>
<gene>
    <name evidence="2" type="ORF">BO80DRAFT_461855</name>
</gene>
<accession>A0A395HF06</accession>
<feature type="compositionally biased region" description="Polar residues" evidence="1">
    <location>
        <begin position="101"/>
        <end position="115"/>
    </location>
</feature>
<feature type="compositionally biased region" description="Polar residues" evidence="1">
    <location>
        <begin position="235"/>
        <end position="246"/>
    </location>
</feature>
<feature type="compositionally biased region" description="Basic and acidic residues" evidence="1">
    <location>
        <begin position="207"/>
        <end position="234"/>
    </location>
</feature>
<name>A0A395HF06_9EURO</name>
<proteinExistence type="predicted"/>
<dbReference type="VEuPathDB" id="FungiDB:BO80DRAFT_461855"/>
<organism evidence="2 3">
    <name type="scientific">Aspergillus ibericus CBS 121593</name>
    <dbReference type="NCBI Taxonomy" id="1448316"/>
    <lineage>
        <taxon>Eukaryota</taxon>
        <taxon>Fungi</taxon>
        <taxon>Dikarya</taxon>
        <taxon>Ascomycota</taxon>
        <taxon>Pezizomycotina</taxon>
        <taxon>Eurotiomycetes</taxon>
        <taxon>Eurotiomycetidae</taxon>
        <taxon>Eurotiales</taxon>
        <taxon>Aspergillaceae</taxon>
        <taxon>Aspergillus</taxon>
        <taxon>Aspergillus subgen. Circumdati</taxon>
    </lineage>
</organism>
<dbReference type="OrthoDB" id="4509809at2759"/>
<feature type="region of interest" description="Disordered" evidence="1">
    <location>
        <begin position="1"/>
        <end position="27"/>
    </location>
</feature>
<feature type="compositionally biased region" description="Basic residues" evidence="1">
    <location>
        <begin position="249"/>
        <end position="263"/>
    </location>
</feature>
<reference evidence="2 3" key="1">
    <citation type="submission" date="2018-02" db="EMBL/GenBank/DDBJ databases">
        <title>The genomes of Aspergillus section Nigri reveals drivers in fungal speciation.</title>
        <authorList>
            <consortium name="DOE Joint Genome Institute"/>
            <person name="Vesth T.C."/>
            <person name="Nybo J."/>
            <person name="Theobald S."/>
            <person name="Brandl J."/>
            <person name="Frisvad J.C."/>
            <person name="Nielsen K.F."/>
            <person name="Lyhne E.K."/>
            <person name="Kogle M.E."/>
            <person name="Kuo A."/>
            <person name="Riley R."/>
            <person name="Clum A."/>
            <person name="Nolan M."/>
            <person name="Lipzen A."/>
            <person name="Salamov A."/>
            <person name="Henrissat B."/>
            <person name="Wiebenga A."/>
            <person name="De vries R.P."/>
            <person name="Grigoriev I.V."/>
            <person name="Mortensen U.H."/>
            <person name="Andersen M.R."/>
            <person name="Baker S.E."/>
        </authorList>
    </citation>
    <scope>NUCLEOTIDE SEQUENCE [LARGE SCALE GENOMIC DNA]</scope>
    <source>
        <strain evidence="2 3">CBS 121593</strain>
    </source>
</reference>
<dbReference type="EMBL" id="KZ824423">
    <property type="protein sequence ID" value="RAL04814.1"/>
    <property type="molecule type" value="Genomic_DNA"/>
</dbReference>
<dbReference type="AlphaFoldDB" id="A0A395HF06"/>
<protein>
    <submittedName>
        <fullName evidence="2">Uncharacterized protein</fullName>
    </submittedName>
</protein>
<dbReference type="Proteomes" id="UP000249402">
    <property type="component" value="Unassembled WGS sequence"/>
</dbReference>
<keyword evidence="3" id="KW-1185">Reference proteome</keyword>
<evidence type="ECO:0000313" key="2">
    <source>
        <dbReference type="EMBL" id="RAL04814.1"/>
    </source>
</evidence>
<evidence type="ECO:0000313" key="3">
    <source>
        <dbReference type="Proteomes" id="UP000249402"/>
    </source>
</evidence>
<evidence type="ECO:0000256" key="1">
    <source>
        <dbReference type="SAM" id="MobiDB-lite"/>
    </source>
</evidence>
<dbReference type="RefSeq" id="XP_025579141.1">
    <property type="nucleotide sequence ID" value="XM_025722478.1"/>
</dbReference>